<dbReference type="AlphaFoldDB" id="A0AA97JYW3"/>
<dbReference type="PANTHER" id="PTHR46759">
    <property type="entry name" value="LEUCINE-RICH REPEAT-CONTAINING PROTEIN 72"/>
    <property type="match status" value="1"/>
</dbReference>
<proteinExistence type="predicted"/>
<dbReference type="PANTHER" id="PTHR46759:SF1">
    <property type="entry name" value="LEUCINE-RICH REPEAT-CONTAINING PROTEIN 72"/>
    <property type="match status" value="1"/>
</dbReference>
<gene>
    <name evidence="3" type="primary">LRRC72</name>
</gene>
<dbReference type="PROSITE" id="PS51450">
    <property type="entry name" value="LRR"/>
    <property type="match status" value="2"/>
</dbReference>
<dbReference type="CTD" id="100506049"/>
<evidence type="ECO:0000313" key="2">
    <source>
        <dbReference type="Proteomes" id="UP001190640"/>
    </source>
</evidence>
<evidence type="ECO:0000256" key="1">
    <source>
        <dbReference type="SAM" id="MobiDB-lite"/>
    </source>
</evidence>
<feature type="region of interest" description="Disordered" evidence="1">
    <location>
        <begin position="226"/>
        <end position="247"/>
    </location>
</feature>
<dbReference type="RefSeq" id="XP_054846780.1">
    <property type="nucleotide sequence ID" value="XM_054990805.1"/>
</dbReference>
<dbReference type="Proteomes" id="UP001190640">
    <property type="component" value="Chromosome 11"/>
</dbReference>
<dbReference type="InterPro" id="IPR001611">
    <property type="entry name" value="Leu-rich_rpt"/>
</dbReference>
<reference evidence="3" key="1">
    <citation type="submission" date="2025-08" db="UniProtKB">
        <authorList>
            <consortium name="RefSeq"/>
        </authorList>
    </citation>
    <scope>IDENTIFICATION</scope>
    <source>
        <tissue evidence="3">Blood</tissue>
    </source>
</reference>
<protein>
    <submittedName>
        <fullName evidence="3">Leucine-rich repeat-containing protein 72 isoform X2</fullName>
    </submittedName>
</protein>
<name>A0AA97JYW3_EUBMA</name>
<keyword evidence="2" id="KW-1185">Reference proteome</keyword>
<accession>A0AA97JYW3</accession>
<evidence type="ECO:0000313" key="3">
    <source>
        <dbReference type="RefSeq" id="XP_054846780.1"/>
    </source>
</evidence>
<dbReference type="Gene3D" id="3.80.10.10">
    <property type="entry name" value="Ribonuclease Inhibitor"/>
    <property type="match status" value="1"/>
</dbReference>
<organism evidence="2 3">
    <name type="scientific">Eublepharis macularius</name>
    <name type="common">Leopard gecko</name>
    <name type="synonym">Cyrtodactylus macularius</name>
    <dbReference type="NCBI Taxonomy" id="481883"/>
    <lineage>
        <taxon>Eukaryota</taxon>
        <taxon>Metazoa</taxon>
        <taxon>Chordata</taxon>
        <taxon>Craniata</taxon>
        <taxon>Vertebrata</taxon>
        <taxon>Euteleostomi</taxon>
        <taxon>Lepidosauria</taxon>
        <taxon>Squamata</taxon>
        <taxon>Bifurcata</taxon>
        <taxon>Gekkota</taxon>
        <taxon>Eublepharidae</taxon>
        <taxon>Eublepharinae</taxon>
        <taxon>Eublepharis</taxon>
    </lineage>
</organism>
<dbReference type="InterPro" id="IPR042655">
    <property type="entry name" value="LRC72"/>
</dbReference>
<dbReference type="SUPFAM" id="SSF52075">
    <property type="entry name" value="Outer arm dynein light chain 1"/>
    <property type="match status" value="1"/>
</dbReference>
<dbReference type="InterPro" id="IPR032675">
    <property type="entry name" value="LRR_dom_sf"/>
</dbReference>
<dbReference type="GeneID" id="129337246"/>
<sequence length="247" mass="28481">MAAASAGSERLKGEEVLKNQLKICGFKKDDDVTELYLGERGLKEVPDLSQFHILMYLWLNNNKIEKLTFLKHNCCLRELYLNNNEIKNIAGALRHVHSLQILLLHNNQLKNLETTVNELKGMMSLQTLKITTKERSLALNIYNHKKTLVLQSIGFGKRIDVPLLPKAQFNKIWSFTKVLRLPPGCEFGNHLVKIPFENPEDAVFVRAMKRSIMEFSTVNWDKVPTSEEKRLGTKPEKKPEKLTIKFR</sequence>